<dbReference type="Proteomes" id="UP000026915">
    <property type="component" value="Chromosome 9"/>
</dbReference>
<name>A0A061GQY9_THECC</name>
<dbReference type="AlphaFoldDB" id="A0A061GQY9"/>
<organism evidence="1 2">
    <name type="scientific">Theobroma cacao</name>
    <name type="common">Cacao</name>
    <name type="synonym">Cocoa</name>
    <dbReference type="NCBI Taxonomy" id="3641"/>
    <lineage>
        <taxon>Eukaryota</taxon>
        <taxon>Viridiplantae</taxon>
        <taxon>Streptophyta</taxon>
        <taxon>Embryophyta</taxon>
        <taxon>Tracheophyta</taxon>
        <taxon>Spermatophyta</taxon>
        <taxon>Magnoliopsida</taxon>
        <taxon>eudicotyledons</taxon>
        <taxon>Gunneridae</taxon>
        <taxon>Pentapetalae</taxon>
        <taxon>rosids</taxon>
        <taxon>malvids</taxon>
        <taxon>Malvales</taxon>
        <taxon>Malvaceae</taxon>
        <taxon>Byttnerioideae</taxon>
        <taxon>Theobroma</taxon>
    </lineage>
</organism>
<dbReference type="InParanoid" id="A0A061GQY9"/>
<evidence type="ECO:0000313" key="2">
    <source>
        <dbReference type="Proteomes" id="UP000026915"/>
    </source>
</evidence>
<evidence type="ECO:0000313" key="1">
    <source>
        <dbReference type="EMBL" id="EOY32235.1"/>
    </source>
</evidence>
<keyword evidence="2" id="KW-1185">Reference proteome</keyword>
<gene>
    <name evidence="1" type="ORF">TCM_039853</name>
</gene>
<proteinExistence type="predicted"/>
<protein>
    <submittedName>
        <fullName evidence="1">Uncharacterized protein</fullName>
    </submittedName>
</protein>
<accession>A0A061GQY9</accession>
<dbReference type="HOGENOM" id="CLU_2363887_0_0_1"/>
<dbReference type="Gramene" id="EOY32235">
    <property type="protein sequence ID" value="EOY32235"/>
    <property type="gene ID" value="TCM_039853"/>
</dbReference>
<reference evidence="1 2" key="1">
    <citation type="journal article" date="2013" name="Genome Biol.">
        <title>The genome sequence of the most widely cultivated cacao type and its use to identify candidate genes regulating pod color.</title>
        <authorList>
            <person name="Motamayor J.C."/>
            <person name="Mockaitis K."/>
            <person name="Schmutz J."/>
            <person name="Haiminen N."/>
            <person name="Iii D.L."/>
            <person name="Cornejo O."/>
            <person name="Findley S.D."/>
            <person name="Zheng P."/>
            <person name="Utro F."/>
            <person name="Royaert S."/>
            <person name="Saski C."/>
            <person name="Jenkins J."/>
            <person name="Podicheti R."/>
            <person name="Zhao M."/>
            <person name="Scheffler B.E."/>
            <person name="Stack J.C."/>
            <person name="Feltus F.A."/>
            <person name="Mustiga G.M."/>
            <person name="Amores F."/>
            <person name="Phillips W."/>
            <person name="Marelli J.P."/>
            <person name="May G.D."/>
            <person name="Shapiro H."/>
            <person name="Ma J."/>
            <person name="Bustamante C.D."/>
            <person name="Schnell R.J."/>
            <person name="Main D."/>
            <person name="Gilbert D."/>
            <person name="Parida L."/>
            <person name="Kuhn D.N."/>
        </authorList>
    </citation>
    <scope>NUCLEOTIDE SEQUENCE [LARGE SCALE GENOMIC DNA]</scope>
    <source>
        <strain evidence="2">cv. Matina 1-6</strain>
    </source>
</reference>
<dbReference type="EMBL" id="CM001887">
    <property type="protein sequence ID" value="EOY32235.1"/>
    <property type="molecule type" value="Genomic_DNA"/>
</dbReference>
<sequence>MCAMKKVIISEGECILGEDFQCICYVYPFTQCSLKAGDNCIGIQNSATELDNSKYTFGGRGLHNFMATVPNHLKMLQEFRRLMARTVAIDKEIAKK</sequence>